<proteinExistence type="predicted"/>
<reference evidence="1" key="1">
    <citation type="submission" date="2020-04" db="EMBL/GenBank/DDBJ databases">
        <authorList>
            <person name="Chiriac C."/>
            <person name="Salcher M."/>
            <person name="Ghai R."/>
            <person name="Kavagutti S V."/>
        </authorList>
    </citation>
    <scope>NUCLEOTIDE SEQUENCE</scope>
</reference>
<accession>A0A6J5N594</accession>
<organism evidence="1">
    <name type="scientific">uncultured Caudovirales phage</name>
    <dbReference type="NCBI Taxonomy" id="2100421"/>
    <lineage>
        <taxon>Viruses</taxon>
        <taxon>Duplodnaviria</taxon>
        <taxon>Heunggongvirae</taxon>
        <taxon>Uroviricota</taxon>
        <taxon>Caudoviricetes</taxon>
        <taxon>Peduoviridae</taxon>
        <taxon>Maltschvirus</taxon>
        <taxon>Maltschvirus maltsch</taxon>
    </lineage>
</organism>
<gene>
    <name evidence="1" type="ORF">UFOVP627_58</name>
</gene>
<name>A0A6J5N594_9CAUD</name>
<evidence type="ECO:0000313" key="1">
    <source>
        <dbReference type="EMBL" id="CAB4153962.1"/>
    </source>
</evidence>
<protein>
    <submittedName>
        <fullName evidence="1">Uncharacterized protein</fullName>
    </submittedName>
</protein>
<sequence>MIYKLECQNEKRKSIEFEKLDDEHLLINIINRYEDEEQSLFLNKKDVYYLIGALHLLHKEMK</sequence>
<dbReference type="EMBL" id="LR796606">
    <property type="protein sequence ID" value="CAB4153962.1"/>
    <property type="molecule type" value="Genomic_DNA"/>
</dbReference>